<name>A0AB34FWT5_9HYPO</name>
<organism evidence="2 3">
    <name type="scientific">Purpureocillium lavendulum</name>
    <dbReference type="NCBI Taxonomy" id="1247861"/>
    <lineage>
        <taxon>Eukaryota</taxon>
        <taxon>Fungi</taxon>
        <taxon>Dikarya</taxon>
        <taxon>Ascomycota</taxon>
        <taxon>Pezizomycotina</taxon>
        <taxon>Sordariomycetes</taxon>
        <taxon>Hypocreomycetidae</taxon>
        <taxon>Hypocreales</taxon>
        <taxon>Ophiocordycipitaceae</taxon>
        <taxon>Purpureocillium</taxon>
    </lineage>
</organism>
<protein>
    <submittedName>
        <fullName evidence="2">Uncharacterized protein</fullName>
    </submittedName>
</protein>
<feature type="region of interest" description="Disordered" evidence="1">
    <location>
        <begin position="1"/>
        <end position="52"/>
    </location>
</feature>
<proteinExistence type="predicted"/>
<feature type="compositionally biased region" description="Polar residues" evidence="1">
    <location>
        <begin position="39"/>
        <end position="48"/>
    </location>
</feature>
<evidence type="ECO:0000313" key="2">
    <source>
        <dbReference type="EMBL" id="KAJ6443450.1"/>
    </source>
</evidence>
<accession>A0AB34FWT5</accession>
<keyword evidence="3" id="KW-1185">Reference proteome</keyword>
<dbReference type="Proteomes" id="UP001163105">
    <property type="component" value="Unassembled WGS sequence"/>
</dbReference>
<dbReference type="AlphaFoldDB" id="A0AB34FWT5"/>
<gene>
    <name evidence="2" type="ORF">O9K51_04629</name>
</gene>
<comment type="caution">
    <text evidence="2">The sequence shown here is derived from an EMBL/GenBank/DDBJ whole genome shotgun (WGS) entry which is preliminary data.</text>
</comment>
<feature type="compositionally biased region" description="Polar residues" evidence="1">
    <location>
        <begin position="12"/>
        <end position="21"/>
    </location>
</feature>
<evidence type="ECO:0000313" key="3">
    <source>
        <dbReference type="Proteomes" id="UP001163105"/>
    </source>
</evidence>
<reference evidence="2" key="1">
    <citation type="submission" date="2023-01" db="EMBL/GenBank/DDBJ databases">
        <title>The growth and conidiation of Purpureocillium lavendulum are regulated by nitrogen source and histone H3K14 acetylation.</title>
        <authorList>
            <person name="Tang P."/>
            <person name="Han J."/>
            <person name="Zhang C."/>
            <person name="Tang P."/>
            <person name="Qi F."/>
            <person name="Zhang K."/>
            <person name="Liang L."/>
        </authorList>
    </citation>
    <scope>NUCLEOTIDE SEQUENCE</scope>
    <source>
        <strain evidence="2">YMF1.00683</strain>
    </source>
</reference>
<sequence length="120" mass="12564">MASTIAAPGVESKTSGSATTVRHQHPSPPVAYTRPSAVHSPSTLSTAPPRTYPVMKEVSGGAGPLAARPAAPASVACGAYRPTARPLPRYAPQGAHGFVARARCFPPEMPRDMHQQQQQQ</sequence>
<evidence type="ECO:0000256" key="1">
    <source>
        <dbReference type="SAM" id="MobiDB-lite"/>
    </source>
</evidence>
<dbReference type="EMBL" id="JAQHRD010000003">
    <property type="protein sequence ID" value="KAJ6443450.1"/>
    <property type="molecule type" value="Genomic_DNA"/>
</dbReference>